<feature type="non-terminal residue" evidence="1">
    <location>
        <position position="1"/>
    </location>
</feature>
<feature type="non-terminal residue" evidence="1">
    <location>
        <position position="416"/>
    </location>
</feature>
<name>A0A146K826_9EUKA</name>
<proteinExistence type="predicted"/>
<protein>
    <submittedName>
        <fullName evidence="1">Uncharacterized protein</fullName>
    </submittedName>
</protein>
<dbReference type="EMBL" id="GDID01003594">
    <property type="protein sequence ID" value="JAP93012.1"/>
    <property type="molecule type" value="Transcribed_RNA"/>
</dbReference>
<accession>A0A146K826</accession>
<evidence type="ECO:0000313" key="1">
    <source>
        <dbReference type="EMBL" id="JAP93012.1"/>
    </source>
</evidence>
<sequence length="416" mass="47985">QTTEDFMRLVTSYILKMMFDETSVFSLEKINTEVPNLVDDLLQVIPKITSMSTQLQNNWLKLSLISRYDETLKQILPWLISNHASLVSINNCYNQQLGLISFFDKDNSQQIDKLLETYNTDRKSNKILSLPPQLETPSPNTFFEIFIISLLFNPQHLRLSQDIFTSSLSNIFGSKSSRQLRLEQKIMKQRFIPSQKIFEVEDEGFIQKAFQPAKQFMQNLFRFQYDEDLTSENLKQIYILIKQAFVPFQQPQFVCESINIIFYESGLNVTQMFAFCLQTLFDCGYSENLSITQAQQTVIVQNIDLKAGGVKQLTNLAQLIQKIKTTKTKTYPFFVFVPTAASNYEQTGLEQQNSSKNQLIQLLKELSAQTAPRSLLLSHPNQLDEAFKHVFSLAALAVYQNARQKKILPSHKFNSL</sequence>
<dbReference type="AlphaFoldDB" id="A0A146K826"/>
<gene>
    <name evidence="1" type="ORF">TPC1_14864</name>
</gene>
<reference evidence="1" key="1">
    <citation type="submission" date="2015-07" db="EMBL/GenBank/DDBJ databases">
        <title>Adaptation to a free-living lifestyle via gene acquisitions in the diplomonad Trepomonas sp. PC1.</title>
        <authorList>
            <person name="Xu F."/>
            <person name="Jerlstrom-Hultqvist J."/>
            <person name="Kolisko M."/>
            <person name="Simpson A.G.B."/>
            <person name="Roger A.J."/>
            <person name="Svard S.G."/>
            <person name="Andersson J.O."/>
        </authorList>
    </citation>
    <scope>NUCLEOTIDE SEQUENCE</scope>
    <source>
        <strain evidence="1">PC1</strain>
    </source>
</reference>
<organism evidence="1">
    <name type="scientific">Trepomonas sp. PC1</name>
    <dbReference type="NCBI Taxonomy" id="1076344"/>
    <lineage>
        <taxon>Eukaryota</taxon>
        <taxon>Metamonada</taxon>
        <taxon>Diplomonadida</taxon>
        <taxon>Hexamitidae</taxon>
        <taxon>Hexamitinae</taxon>
        <taxon>Trepomonas</taxon>
    </lineage>
</organism>